<sequence length="107" mass="11500">MAWAVQQQAILLDGAVVTDEQADALIAQSIVPNPHKPGRHEAKVDAKGGCPSVWEVISIRSSGESVAEGANNWNLPEDAVRAAIACSRRHRAPIDVIRLLPNEGWMA</sequence>
<dbReference type="AlphaFoldDB" id="A0A6J4UUG5"/>
<gene>
    <name evidence="1" type="ORF">AVDCRST_MAG73-3476</name>
</gene>
<evidence type="ECO:0000313" key="1">
    <source>
        <dbReference type="EMBL" id="CAA9558367.1"/>
    </source>
</evidence>
<reference evidence="1" key="1">
    <citation type="submission" date="2020-02" db="EMBL/GenBank/DDBJ databases">
        <authorList>
            <person name="Meier V. D."/>
        </authorList>
    </citation>
    <scope>NUCLEOTIDE SEQUENCE</scope>
    <source>
        <strain evidence="1">AVDCRST_MAG73</strain>
    </source>
</reference>
<organism evidence="1">
    <name type="scientific">uncultured Thermomicrobiales bacterium</name>
    <dbReference type="NCBI Taxonomy" id="1645740"/>
    <lineage>
        <taxon>Bacteria</taxon>
        <taxon>Pseudomonadati</taxon>
        <taxon>Thermomicrobiota</taxon>
        <taxon>Thermomicrobia</taxon>
        <taxon>Thermomicrobiales</taxon>
        <taxon>environmental samples</taxon>
    </lineage>
</organism>
<dbReference type="EMBL" id="CADCWE010000229">
    <property type="protein sequence ID" value="CAA9558367.1"/>
    <property type="molecule type" value="Genomic_DNA"/>
</dbReference>
<accession>A0A6J4UUG5</accession>
<name>A0A6J4UUG5_9BACT</name>
<proteinExistence type="predicted"/>
<protein>
    <submittedName>
        <fullName evidence="1">Uncharacterized protein</fullName>
    </submittedName>
</protein>